<feature type="compositionally biased region" description="Basic residues" evidence="12">
    <location>
        <begin position="471"/>
        <end position="480"/>
    </location>
</feature>
<reference evidence="16 17" key="1">
    <citation type="submission" date="2025-05" db="UniProtKB">
        <authorList>
            <consortium name="RefSeq"/>
        </authorList>
    </citation>
    <scope>IDENTIFICATION</scope>
    <source>
        <tissue evidence="16 17">Thorax and Abdomen</tissue>
    </source>
</reference>
<dbReference type="CDD" id="cd00086">
    <property type="entry name" value="homeodomain"/>
    <property type="match status" value="1"/>
</dbReference>
<evidence type="ECO:0000313" key="16">
    <source>
        <dbReference type="RefSeq" id="XP_046586981.1"/>
    </source>
</evidence>
<evidence type="ECO:0000256" key="11">
    <source>
        <dbReference type="RuleBase" id="RU000682"/>
    </source>
</evidence>
<dbReference type="InterPro" id="IPR001356">
    <property type="entry name" value="HD"/>
</dbReference>
<feature type="compositionally biased region" description="Gly residues" evidence="12">
    <location>
        <begin position="443"/>
        <end position="453"/>
    </location>
</feature>
<dbReference type="SMART" id="SM00389">
    <property type="entry name" value="HOX"/>
    <property type="match status" value="1"/>
</dbReference>
<dbReference type="PROSITE" id="PS50071">
    <property type="entry name" value="HOMEOBOX_2"/>
    <property type="match status" value="1"/>
</dbReference>
<feature type="compositionally biased region" description="Gly residues" evidence="12">
    <location>
        <begin position="368"/>
        <end position="391"/>
    </location>
</feature>
<dbReference type="Pfam" id="PF00412">
    <property type="entry name" value="LIM"/>
    <property type="match status" value="2"/>
</dbReference>
<evidence type="ECO:0000256" key="5">
    <source>
        <dbReference type="ARBA" id="ARBA00023038"/>
    </source>
</evidence>
<evidence type="ECO:0000256" key="2">
    <source>
        <dbReference type="ARBA" id="ARBA00022723"/>
    </source>
</evidence>
<protein>
    <submittedName>
        <fullName evidence="16 17">LIM/homeobox protein Lhx3 isoform X1</fullName>
    </submittedName>
</protein>
<dbReference type="InterPro" id="IPR001781">
    <property type="entry name" value="Znf_LIM"/>
</dbReference>
<dbReference type="InterPro" id="IPR017970">
    <property type="entry name" value="Homeobox_CS"/>
</dbReference>
<dbReference type="Gene3D" id="2.10.110.10">
    <property type="entry name" value="Cysteine Rich Protein"/>
    <property type="match status" value="2"/>
</dbReference>
<keyword evidence="2 10" id="KW-0479">Metal-binding</keyword>
<dbReference type="InterPro" id="IPR050453">
    <property type="entry name" value="LIM_Homeobox_TF"/>
</dbReference>
<dbReference type="GeneID" id="107228230"/>
<evidence type="ECO:0000256" key="7">
    <source>
        <dbReference type="ARBA" id="ARBA00023155"/>
    </source>
</evidence>
<dbReference type="PROSITE" id="PS00478">
    <property type="entry name" value="LIM_DOMAIN_1"/>
    <property type="match status" value="1"/>
</dbReference>
<dbReference type="Proteomes" id="UP000829291">
    <property type="component" value="Chromosome 2"/>
</dbReference>
<proteinExistence type="predicted"/>
<feature type="region of interest" description="Disordered" evidence="12">
    <location>
        <begin position="363"/>
        <end position="480"/>
    </location>
</feature>
<sequence>MSAAVQQVPQGTVSHAPLHPVVGGLQLPVLGSGQVPMMPRPPLSSVAPIGSTLQPTVHHEANDLNDAPPNPDVLLALLARNKSLEENKRSETTKSHCCLVKEQTSIPKCGGCQEAILDRYILRVLERCWHARCLTCRDCGARLTDKCFARNGHVFCKDDFFKCGRRFGTKCAGCGQGLAPSQVVRRAQELVYHLTCFSCALCSRQLDTGDEFYLMEDRKLVCKPDYEQAKAKELADGGSIDGDQPNKRPRTTITAKQLETLKLAYNNSPKPARHVREQLSQDTGLDMRVVQVWFQNRRAKEKRLKKDAGRTRWSQYFRSMKGGSGGGHSPRHEKLLDKDELKVDLDSSFSHHDLSNDSYGTVVNMGMDGEGASPGGGGGGGGGGPPRGYLGGTTPPYLSASRSPSLPPQFPYPPDSGLSVYTTLGGPGGMVPGPASDLSNESSGGGGGGGGVGYPDFPPSPDSWLGETPAHPHHHPHYAT</sequence>
<keyword evidence="7 9" id="KW-0371">Homeobox</keyword>
<evidence type="ECO:0000256" key="1">
    <source>
        <dbReference type="ARBA" id="ARBA00004123"/>
    </source>
</evidence>
<dbReference type="RefSeq" id="XP_046586981.1">
    <property type="nucleotide sequence ID" value="XM_046731025.1"/>
</dbReference>
<dbReference type="Pfam" id="PF00046">
    <property type="entry name" value="Homeodomain"/>
    <property type="match status" value="1"/>
</dbReference>
<accession>A0ABM3FG48</accession>
<dbReference type="RefSeq" id="XP_046586982.1">
    <property type="nucleotide sequence ID" value="XM_046731026.1"/>
</dbReference>
<keyword evidence="5 10" id="KW-0440">LIM domain</keyword>
<evidence type="ECO:0000259" key="13">
    <source>
        <dbReference type="PROSITE" id="PS50023"/>
    </source>
</evidence>
<dbReference type="SUPFAM" id="SSF57716">
    <property type="entry name" value="Glucocorticoid receptor-like (DNA-binding domain)"/>
    <property type="match status" value="2"/>
</dbReference>
<name>A0ABM3FG48_NEOLC</name>
<evidence type="ECO:0000256" key="3">
    <source>
        <dbReference type="ARBA" id="ARBA00022737"/>
    </source>
</evidence>
<dbReference type="InterPro" id="IPR049594">
    <property type="entry name" value="Lhx3/4-like_LIM2"/>
</dbReference>
<evidence type="ECO:0000256" key="6">
    <source>
        <dbReference type="ARBA" id="ARBA00023125"/>
    </source>
</evidence>
<organism evidence="15 16">
    <name type="scientific">Neodiprion lecontei</name>
    <name type="common">Redheaded pine sawfly</name>
    <dbReference type="NCBI Taxonomy" id="441921"/>
    <lineage>
        <taxon>Eukaryota</taxon>
        <taxon>Metazoa</taxon>
        <taxon>Ecdysozoa</taxon>
        <taxon>Arthropoda</taxon>
        <taxon>Hexapoda</taxon>
        <taxon>Insecta</taxon>
        <taxon>Pterygota</taxon>
        <taxon>Neoptera</taxon>
        <taxon>Endopterygota</taxon>
        <taxon>Hymenoptera</taxon>
        <taxon>Tenthredinoidea</taxon>
        <taxon>Diprionidae</taxon>
        <taxon>Diprioninae</taxon>
        <taxon>Neodiprion</taxon>
    </lineage>
</organism>
<gene>
    <name evidence="16 17" type="primary">LOC107228230</name>
</gene>
<evidence type="ECO:0000256" key="9">
    <source>
        <dbReference type="PROSITE-ProRule" id="PRU00108"/>
    </source>
</evidence>
<dbReference type="PROSITE" id="PS50023">
    <property type="entry name" value="LIM_DOMAIN_2"/>
    <property type="match status" value="2"/>
</dbReference>
<dbReference type="InterPro" id="IPR009057">
    <property type="entry name" value="Homeodomain-like_sf"/>
</dbReference>
<keyword evidence="6 9" id="KW-0238">DNA-binding</keyword>
<dbReference type="PANTHER" id="PTHR24208">
    <property type="entry name" value="LIM/HOMEOBOX PROTEIN LHX"/>
    <property type="match status" value="1"/>
</dbReference>
<dbReference type="CDD" id="cd09376">
    <property type="entry name" value="LIM2_Lhx3_Lhx4"/>
    <property type="match status" value="1"/>
</dbReference>
<dbReference type="PANTHER" id="PTHR24208:SF128">
    <property type="entry name" value="LIM3, ISOFORM G"/>
    <property type="match status" value="1"/>
</dbReference>
<feature type="domain" description="LIM zinc-binding" evidence="13">
    <location>
        <begin position="107"/>
        <end position="166"/>
    </location>
</feature>
<evidence type="ECO:0000313" key="17">
    <source>
        <dbReference type="RefSeq" id="XP_046586982.1"/>
    </source>
</evidence>
<dbReference type="SMART" id="SM00132">
    <property type="entry name" value="LIM"/>
    <property type="match status" value="2"/>
</dbReference>
<feature type="DNA-binding region" description="Homeobox" evidence="9">
    <location>
        <begin position="246"/>
        <end position="305"/>
    </location>
</feature>
<evidence type="ECO:0000313" key="15">
    <source>
        <dbReference type="Proteomes" id="UP000829291"/>
    </source>
</evidence>
<keyword evidence="4 10" id="KW-0862">Zinc</keyword>
<keyword evidence="3" id="KW-0677">Repeat</keyword>
<feature type="domain" description="LIM zinc-binding" evidence="13">
    <location>
        <begin position="169"/>
        <end position="232"/>
    </location>
</feature>
<feature type="domain" description="Homeobox" evidence="14">
    <location>
        <begin position="244"/>
        <end position="304"/>
    </location>
</feature>
<dbReference type="CDD" id="cd09368">
    <property type="entry name" value="LIM1_Lhx3_Lhx4"/>
    <property type="match status" value="1"/>
</dbReference>
<comment type="subcellular location">
    <subcellularLocation>
        <location evidence="1 9 11">Nucleus</location>
    </subcellularLocation>
</comment>
<evidence type="ECO:0000256" key="8">
    <source>
        <dbReference type="ARBA" id="ARBA00023242"/>
    </source>
</evidence>
<evidence type="ECO:0000259" key="14">
    <source>
        <dbReference type="PROSITE" id="PS50071"/>
    </source>
</evidence>
<dbReference type="SUPFAM" id="SSF46689">
    <property type="entry name" value="Homeodomain-like"/>
    <property type="match status" value="1"/>
</dbReference>
<evidence type="ECO:0000256" key="10">
    <source>
        <dbReference type="PROSITE-ProRule" id="PRU00125"/>
    </source>
</evidence>
<keyword evidence="15" id="KW-1185">Reference proteome</keyword>
<evidence type="ECO:0000256" key="12">
    <source>
        <dbReference type="SAM" id="MobiDB-lite"/>
    </source>
</evidence>
<dbReference type="PROSITE" id="PS00027">
    <property type="entry name" value="HOMEOBOX_1"/>
    <property type="match status" value="1"/>
</dbReference>
<evidence type="ECO:0000256" key="4">
    <source>
        <dbReference type="ARBA" id="ARBA00022833"/>
    </source>
</evidence>
<keyword evidence="8 9" id="KW-0539">Nucleus</keyword>
<feature type="compositionally biased region" description="Pro residues" evidence="12">
    <location>
        <begin position="405"/>
        <end position="414"/>
    </location>
</feature>
<dbReference type="Gene3D" id="1.10.10.60">
    <property type="entry name" value="Homeodomain-like"/>
    <property type="match status" value="1"/>
</dbReference>